<dbReference type="Proteomes" id="UP000634136">
    <property type="component" value="Unassembled WGS sequence"/>
</dbReference>
<proteinExistence type="predicted"/>
<organism evidence="1 2">
    <name type="scientific">Senna tora</name>
    <dbReference type="NCBI Taxonomy" id="362788"/>
    <lineage>
        <taxon>Eukaryota</taxon>
        <taxon>Viridiplantae</taxon>
        <taxon>Streptophyta</taxon>
        <taxon>Embryophyta</taxon>
        <taxon>Tracheophyta</taxon>
        <taxon>Spermatophyta</taxon>
        <taxon>Magnoliopsida</taxon>
        <taxon>eudicotyledons</taxon>
        <taxon>Gunneridae</taxon>
        <taxon>Pentapetalae</taxon>
        <taxon>rosids</taxon>
        <taxon>fabids</taxon>
        <taxon>Fabales</taxon>
        <taxon>Fabaceae</taxon>
        <taxon>Caesalpinioideae</taxon>
        <taxon>Cassia clade</taxon>
        <taxon>Senna</taxon>
    </lineage>
</organism>
<evidence type="ECO:0000313" key="2">
    <source>
        <dbReference type="Proteomes" id="UP000634136"/>
    </source>
</evidence>
<gene>
    <name evidence="1" type="ORF">G2W53_014750</name>
</gene>
<protein>
    <submittedName>
        <fullName evidence="1">Uncharacterized protein</fullName>
    </submittedName>
</protein>
<evidence type="ECO:0000313" key="1">
    <source>
        <dbReference type="EMBL" id="KAF7832417.1"/>
    </source>
</evidence>
<accession>A0A834WU59</accession>
<reference evidence="1" key="1">
    <citation type="submission" date="2020-09" db="EMBL/GenBank/DDBJ databases">
        <title>Genome-Enabled Discovery of Anthraquinone Biosynthesis in Senna tora.</title>
        <authorList>
            <person name="Kang S.-H."/>
            <person name="Pandey R.P."/>
            <person name="Lee C.-M."/>
            <person name="Sim J.-S."/>
            <person name="Jeong J.-T."/>
            <person name="Choi B.-S."/>
            <person name="Jung M."/>
            <person name="Ginzburg D."/>
            <person name="Zhao K."/>
            <person name="Won S.Y."/>
            <person name="Oh T.-J."/>
            <person name="Yu Y."/>
            <person name="Kim N.-H."/>
            <person name="Lee O.R."/>
            <person name="Lee T.-H."/>
            <person name="Bashyal P."/>
            <person name="Kim T.-S."/>
            <person name="Lee W.-H."/>
            <person name="Kawkins C."/>
            <person name="Kim C.-K."/>
            <person name="Kim J.S."/>
            <person name="Ahn B.O."/>
            <person name="Rhee S.Y."/>
            <person name="Sohng J.K."/>
        </authorList>
    </citation>
    <scope>NUCLEOTIDE SEQUENCE</scope>
    <source>
        <tissue evidence="1">Leaf</tissue>
    </source>
</reference>
<dbReference type="EMBL" id="JAAIUW010000005">
    <property type="protein sequence ID" value="KAF7832417.1"/>
    <property type="molecule type" value="Genomic_DNA"/>
</dbReference>
<comment type="caution">
    <text evidence="1">The sequence shown here is derived from an EMBL/GenBank/DDBJ whole genome shotgun (WGS) entry which is preliminary data.</text>
</comment>
<sequence length="46" mass="5335">MVANRREVDGFDGGRKVLENLTPHWPLPRVVLSLVQFLDETKKMIE</sequence>
<name>A0A834WU59_9FABA</name>
<keyword evidence="2" id="KW-1185">Reference proteome</keyword>
<dbReference type="AlphaFoldDB" id="A0A834WU59"/>